<keyword evidence="7" id="KW-0961">Cell wall biogenesis/degradation</keyword>
<evidence type="ECO:0000256" key="8">
    <source>
        <dbReference type="PIRSR" id="PIRSR605150-2"/>
    </source>
</evidence>
<dbReference type="GO" id="GO:0016020">
    <property type="term" value="C:membrane"/>
    <property type="evidence" value="ECO:0007669"/>
    <property type="project" value="InterPro"/>
</dbReference>
<evidence type="ECO:0000256" key="4">
    <source>
        <dbReference type="ARBA" id="ARBA00022692"/>
    </source>
</evidence>
<protein>
    <recommendedName>
        <fullName evidence="13">Cellulose synthase-like protein G2</fullName>
    </recommendedName>
</protein>
<dbReference type="SMR" id="A0A822XLJ8"/>
<keyword evidence="4 10" id="KW-0812">Transmembrane</keyword>
<dbReference type="AlphaFoldDB" id="A0A822XLJ8"/>
<dbReference type="Proteomes" id="UP000607653">
    <property type="component" value="Unassembled WGS sequence"/>
</dbReference>
<keyword evidence="2" id="KW-0328">Glycosyltransferase</keyword>
<evidence type="ECO:0000256" key="5">
    <source>
        <dbReference type="ARBA" id="ARBA00022989"/>
    </source>
</evidence>
<feature type="transmembrane region" description="Helical" evidence="10">
    <location>
        <begin position="56"/>
        <end position="75"/>
    </location>
</feature>
<sequence length="677" mass="76588">MENFPLHVGHVRQLQAAINRVHTLIHFTLLLALLYYRASVLLFDSSKSNLATPVPMLAWALISASELQLSFLWLLRQAYRWRPVSRTVFSGRLPPDDKLPAIDVFICIADPKKEPTVEVMDTVVSAMSLEYPPEKLTVYLSDDAGSPLTLYAIREASSFARSWLPFCSKHGIETRFPGAYFSASAHEKESLLLRSKEFIEEREAIKVIQNEVSDAVGQEQANKMPLLVYVSREKRQNYHHNFKAGALNVLLRVSGIISNAPCILVLDCDMYCNDPTSAKQAMCFYLDPRSSKRLAFVQFPQIFHNISNNDIYDSQLRSIFTTRWRGADGLQGPILSGTGFYIRREALYGTSRQKTDNDLLQLRKCFGPPNLFIASLKQNYKRNFVNGDASVESPQEAQLLASCSYERNTEWGEKASSATVSLNDNMVQNIRWGCGLLEVGLSRFCPLIYGSSRMSILQSMCYAFLAFRSLYSLPILCYATIPQLCLFNGISLYPKVSSPWFAIFAIVYVSILSQHLSEVLFEAGSLRMWWNELRIWMIKSVTAYFFACLDVLMKLIGLKKANFIVTSKVVDEAQVERYKMGVFSFEGDPFFLVILVTLVTLNMVSFTAGLGRMISTNKYDDIFGHVFLSFFILRISYPIIEGMILRRDNGRVPVSVTLISVAISMVILSLGCILLMY</sequence>
<dbReference type="GO" id="GO:0030244">
    <property type="term" value="P:cellulose biosynthetic process"/>
    <property type="evidence" value="ECO:0007669"/>
    <property type="project" value="InterPro"/>
</dbReference>
<name>A0A822XLJ8_NELNU</name>
<feature type="transmembrane region" description="Helical" evidence="10">
    <location>
        <begin position="17"/>
        <end position="36"/>
    </location>
</feature>
<gene>
    <name evidence="11" type="ORF">HUJ06_021279</name>
</gene>
<accession>A0A822XLJ8</accession>
<dbReference type="InterPro" id="IPR029044">
    <property type="entry name" value="Nucleotide-diphossugar_trans"/>
</dbReference>
<feature type="transmembrane region" description="Helical" evidence="10">
    <location>
        <begin position="622"/>
        <end position="640"/>
    </location>
</feature>
<feature type="binding site" evidence="9">
    <location>
        <position position="267"/>
    </location>
    <ligand>
        <name>Mn(2+)</name>
        <dbReference type="ChEBI" id="CHEBI:29035"/>
    </ligand>
</feature>
<feature type="transmembrane region" description="Helical" evidence="10">
    <location>
        <begin position="652"/>
        <end position="676"/>
    </location>
</feature>
<evidence type="ECO:0000256" key="10">
    <source>
        <dbReference type="SAM" id="Phobius"/>
    </source>
</evidence>
<evidence type="ECO:0000256" key="6">
    <source>
        <dbReference type="ARBA" id="ARBA00023136"/>
    </source>
</evidence>
<dbReference type="Pfam" id="PF03552">
    <property type="entry name" value="Cellulose_synt"/>
    <property type="match status" value="3"/>
</dbReference>
<dbReference type="EMBL" id="DUZY01000001">
    <property type="protein sequence ID" value="DAD19816.1"/>
    <property type="molecule type" value="Genomic_DNA"/>
</dbReference>
<proteinExistence type="predicted"/>
<feature type="transmembrane region" description="Helical" evidence="10">
    <location>
        <begin position="501"/>
        <end position="521"/>
    </location>
</feature>
<evidence type="ECO:0000256" key="2">
    <source>
        <dbReference type="ARBA" id="ARBA00022676"/>
    </source>
</evidence>
<evidence type="ECO:0000256" key="7">
    <source>
        <dbReference type="ARBA" id="ARBA00023316"/>
    </source>
</evidence>
<evidence type="ECO:0000256" key="3">
    <source>
        <dbReference type="ARBA" id="ARBA00022679"/>
    </source>
</evidence>
<evidence type="ECO:0008006" key="13">
    <source>
        <dbReference type="Google" id="ProtNLM"/>
    </source>
</evidence>
<reference evidence="11 12" key="1">
    <citation type="journal article" date="2020" name="Mol. Biol. Evol.">
        <title>Distinct Expression and Methylation Patterns for Genes with Different Fates following a Single Whole-Genome Duplication in Flowering Plants.</title>
        <authorList>
            <person name="Shi T."/>
            <person name="Rahmani R.S."/>
            <person name="Gugger P.F."/>
            <person name="Wang M."/>
            <person name="Li H."/>
            <person name="Zhang Y."/>
            <person name="Li Z."/>
            <person name="Wang Q."/>
            <person name="Van de Peer Y."/>
            <person name="Marchal K."/>
            <person name="Chen J."/>
        </authorList>
    </citation>
    <scope>NUCLEOTIDE SEQUENCE [LARGE SCALE GENOMIC DNA]</scope>
    <source>
        <tissue evidence="11">Leaf</tissue>
    </source>
</reference>
<feature type="transmembrane region" description="Helical" evidence="10">
    <location>
        <begin position="590"/>
        <end position="610"/>
    </location>
</feature>
<comment type="subcellular location">
    <subcellularLocation>
        <location evidence="1">Endomembrane system</location>
        <topology evidence="1">Multi-pass membrane protein</topology>
    </subcellularLocation>
</comment>
<dbReference type="Gene3D" id="3.90.550.10">
    <property type="entry name" value="Spore Coat Polysaccharide Biosynthesis Protein SpsA, Chain A"/>
    <property type="match status" value="2"/>
</dbReference>
<feature type="binding site" evidence="8">
    <location>
        <position position="143"/>
    </location>
    <ligand>
        <name>UDP-alpha-D-glucose</name>
        <dbReference type="ChEBI" id="CHEBI:58885"/>
    </ligand>
</feature>
<evidence type="ECO:0000313" key="12">
    <source>
        <dbReference type="Proteomes" id="UP000607653"/>
    </source>
</evidence>
<dbReference type="GO" id="GO:0016760">
    <property type="term" value="F:cellulose synthase (UDP-forming) activity"/>
    <property type="evidence" value="ECO:0007669"/>
    <property type="project" value="InterPro"/>
</dbReference>
<dbReference type="SUPFAM" id="SSF53448">
    <property type="entry name" value="Nucleotide-diphospho-sugar transferases"/>
    <property type="match status" value="1"/>
</dbReference>
<keyword evidence="12" id="KW-1185">Reference proteome</keyword>
<dbReference type="GO" id="GO:0012505">
    <property type="term" value="C:endomembrane system"/>
    <property type="evidence" value="ECO:0007669"/>
    <property type="project" value="UniProtKB-SubCell"/>
</dbReference>
<keyword evidence="6 10" id="KW-0472">Membrane</keyword>
<feature type="binding site" evidence="8">
    <location>
        <position position="114"/>
    </location>
    <ligand>
        <name>UDP-alpha-D-glucose</name>
        <dbReference type="ChEBI" id="CHEBI:58885"/>
    </ligand>
</feature>
<evidence type="ECO:0000256" key="9">
    <source>
        <dbReference type="PIRSR" id="PIRSR605150-3"/>
    </source>
</evidence>
<keyword evidence="3" id="KW-0808">Transferase</keyword>
<feature type="binding site" evidence="8">
    <location>
        <position position="113"/>
    </location>
    <ligand>
        <name>UDP-alpha-D-glucose</name>
        <dbReference type="ChEBI" id="CHEBI:58885"/>
    </ligand>
</feature>
<feature type="binding site" evidence="9">
    <location>
        <position position="243"/>
    </location>
    <ligand>
        <name>Mn(2+)</name>
        <dbReference type="ChEBI" id="CHEBI:29035"/>
    </ligand>
</feature>
<organism evidence="11 12">
    <name type="scientific">Nelumbo nucifera</name>
    <name type="common">Sacred lotus</name>
    <dbReference type="NCBI Taxonomy" id="4432"/>
    <lineage>
        <taxon>Eukaryota</taxon>
        <taxon>Viridiplantae</taxon>
        <taxon>Streptophyta</taxon>
        <taxon>Embryophyta</taxon>
        <taxon>Tracheophyta</taxon>
        <taxon>Spermatophyta</taxon>
        <taxon>Magnoliopsida</taxon>
        <taxon>Proteales</taxon>
        <taxon>Nelumbonaceae</taxon>
        <taxon>Nelumbo</taxon>
    </lineage>
</organism>
<dbReference type="InterPro" id="IPR005150">
    <property type="entry name" value="Cellulose_synth"/>
</dbReference>
<comment type="caution">
    <text evidence="11">The sequence shown here is derived from an EMBL/GenBank/DDBJ whole genome shotgun (WGS) entry which is preliminary data.</text>
</comment>
<evidence type="ECO:0000313" key="11">
    <source>
        <dbReference type="EMBL" id="DAD19816.1"/>
    </source>
</evidence>
<feature type="transmembrane region" description="Helical" evidence="10">
    <location>
        <begin position="533"/>
        <end position="553"/>
    </location>
</feature>
<evidence type="ECO:0000256" key="1">
    <source>
        <dbReference type="ARBA" id="ARBA00004127"/>
    </source>
</evidence>
<dbReference type="GO" id="GO:0071555">
    <property type="term" value="P:cell wall organization"/>
    <property type="evidence" value="ECO:0007669"/>
    <property type="project" value="UniProtKB-KW"/>
</dbReference>
<feature type="transmembrane region" description="Helical" evidence="10">
    <location>
        <begin position="461"/>
        <end position="481"/>
    </location>
</feature>
<keyword evidence="5 10" id="KW-1133">Transmembrane helix</keyword>
<dbReference type="PANTHER" id="PTHR13301">
    <property type="entry name" value="X-BOX TRANSCRIPTION FACTOR-RELATED"/>
    <property type="match status" value="1"/>
</dbReference>